<dbReference type="PANTHER" id="PTHR30543:SF21">
    <property type="entry name" value="NAD(P)H-DEPENDENT FMN REDUCTASE LOT6"/>
    <property type="match status" value="1"/>
</dbReference>
<dbReference type="Pfam" id="PF03358">
    <property type="entry name" value="FMN_red"/>
    <property type="match status" value="1"/>
</dbReference>
<dbReference type="InterPro" id="IPR029039">
    <property type="entry name" value="Flavoprotein-like_sf"/>
</dbReference>
<gene>
    <name evidence="2" type="ORF">J2I47_04480</name>
</gene>
<accession>A0A939K3N2</accession>
<comment type="caution">
    <text evidence="2">The sequence shown here is derived from an EMBL/GenBank/DDBJ whole genome shotgun (WGS) entry which is preliminary data.</text>
</comment>
<dbReference type="SUPFAM" id="SSF52218">
    <property type="entry name" value="Flavoproteins"/>
    <property type="match status" value="1"/>
</dbReference>
<sequence>MTSTKAILGVSGSLRQGSTNALLLRAVADRLPSGAVMTVFDGLDDLHHFSPERDADHENGTAVLPAVARWREAIARADAVLISTPEYAFGIPGVLKNALDWAVSTILFDRKPMGVLCASPGFEGGHKAMASLLPTLTALNTHIPEGCSLVISSVRKKMDNEGQVTDAATAEALSRLGAQLVGASE</sequence>
<dbReference type="InterPro" id="IPR050712">
    <property type="entry name" value="NAD(P)H-dep_reductase"/>
</dbReference>
<dbReference type="RefSeq" id="WP_207363362.1">
    <property type="nucleotide sequence ID" value="NZ_JAFMYV010000002.1"/>
</dbReference>
<evidence type="ECO:0000259" key="1">
    <source>
        <dbReference type="Pfam" id="PF03358"/>
    </source>
</evidence>
<protein>
    <submittedName>
        <fullName evidence="2">NAD(P)H-dependent oxidoreductase</fullName>
    </submittedName>
</protein>
<dbReference type="PANTHER" id="PTHR30543">
    <property type="entry name" value="CHROMATE REDUCTASE"/>
    <property type="match status" value="1"/>
</dbReference>
<organism evidence="2 3">
    <name type="scientific">Fibrella rubiginis</name>
    <dbReference type="NCBI Taxonomy" id="2817060"/>
    <lineage>
        <taxon>Bacteria</taxon>
        <taxon>Pseudomonadati</taxon>
        <taxon>Bacteroidota</taxon>
        <taxon>Cytophagia</taxon>
        <taxon>Cytophagales</taxon>
        <taxon>Spirosomataceae</taxon>
        <taxon>Fibrella</taxon>
    </lineage>
</organism>
<dbReference type="GO" id="GO:0010181">
    <property type="term" value="F:FMN binding"/>
    <property type="evidence" value="ECO:0007669"/>
    <property type="project" value="TreeGrafter"/>
</dbReference>
<evidence type="ECO:0000313" key="3">
    <source>
        <dbReference type="Proteomes" id="UP000664034"/>
    </source>
</evidence>
<keyword evidence="3" id="KW-1185">Reference proteome</keyword>
<dbReference type="EMBL" id="JAFMYV010000002">
    <property type="protein sequence ID" value="MBO0935798.1"/>
    <property type="molecule type" value="Genomic_DNA"/>
</dbReference>
<dbReference type="InterPro" id="IPR005025">
    <property type="entry name" value="FMN_Rdtase-like_dom"/>
</dbReference>
<reference evidence="2" key="1">
    <citation type="submission" date="2021-03" db="EMBL/GenBank/DDBJ databases">
        <title>Fibrella sp. HMF5335 genome sequencing and assembly.</title>
        <authorList>
            <person name="Kang H."/>
            <person name="Kim H."/>
            <person name="Bae S."/>
            <person name="Joh K."/>
        </authorList>
    </citation>
    <scope>NUCLEOTIDE SEQUENCE</scope>
    <source>
        <strain evidence="2">HMF5335</strain>
    </source>
</reference>
<dbReference type="GO" id="GO:0016491">
    <property type="term" value="F:oxidoreductase activity"/>
    <property type="evidence" value="ECO:0007669"/>
    <property type="project" value="InterPro"/>
</dbReference>
<dbReference type="Gene3D" id="3.40.50.360">
    <property type="match status" value="1"/>
</dbReference>
<proteinExistence type="predicted"/>
<dbReference type="Proteomes" id="UP000664034">
    <property type="component" value="Unassembled WGS sequence"/>
</dbReference>
<dbReference type="GO" id="GO:0005829">
    <property type="term" value="C:cytosol"/>
    <property type="evidence" value="ECO:0007669"/>
    <property type="project" value="TreeGrafter"/>
</dbReference>
<feature type="domain" description="NADPH-dependent FMN reductase-like" evidence="1">
    <location>
        <begin position="7"/>
        <end position="152"/>
    </location>
</feature>
<dbReference type="AlphaFoldDB" id="A0A939K3N2"/>
<evidence type="ECO:0000313" key="2">
    <source>
        <dbReference type="EMBL" id="MBO0935798.1"/>
    </source>
</evidence>
<name>A0A939K3N2_9BACT</name>